<sequence>MPLEMPLDGNAEILVSDDLLSASLYFKRADADYFVAFEQLEKWLYDNGIVYGIKRDLLRVLAASPMSYSHPVIIAEGKRSVEGKSGRVEYIYNMDEHNKMLVETEDGKVNYKEINQLRNVKRGQLIARKIPPGPSEPGVKVNGEPIPAADGKEARFKIGKNVVIGPDEVSLYAAIDGILTKTERDKINVFPVYEVNGDVDYRTGNIDFVGTVVIRGNVLTGFRVRASGDIRIVGGIEGADVETEGSIEITGGILAGGKGVVKAGKTVKSSFIQEGNIVAGEDVIVAQSIMHSNVRAGRNVQCVGAKGLIVGGTIQAGEKISARLIGNSTSTATELAVGVKPELRQKLAELRNEVRALVVNLDKTDKALALLDQLAAAGQLSSERLEMRAKLNATRKRSLETEKQLKEELLEIEKSLEDTQVACVEVKNTIYGGTKIVIGRYTRFIKERSERVRFHYSEGDITVSPFQ</sequence>
<evidence type="ECO:0000313" key="4">
    <source>
        <dbReference type="Proteomes" id="UP000640274"/>
    </source>
</evidence>
<name>A0A934J508_9BACL</name>
<feature type="coiled-coil region" evidence="1">
    <location>
        <begin position="340"/>
        <end position="422"/>
    </location>
</feature>
<accession>A0A934J508</accession>
<proteinExistence type="predicted"/>
<keyword evidence="4" id="KW-1185">Reference proteome</keyword>
<reference evidence="3" key="1">
    <citation type="submission" date="2020-12" db="EMBL/GenBank/DDBJ databases">
        <authorList>
            <person name="Huq M.A."/>
        </authorList>
    </citation>
    <scope>NUCLEOTIDE SEQUENCE</scope>
    <source>
        <strain evidence="3">MAHUQ-46</strain>
    </source>
</reference>
<gene>
    <name evidence="3" type="ORF">JFN88_19550</name>
</gene>
<dbReference type="PANTHER" id="PTHR38032">
    <property type="entry name" value="POLYMERASE-RELATED"/>
    <property type="match status" value="1"/>
</dbReference>
<evidence type="ECO:0000313" key="3">
    <source>
        <dbReference type="EMBL" id="MBJ6363404.1"/>
    </source>
</evidence>
<protein>
    <submittedName>
        <fullName evidence="3">DUF342 domain-containing protein</fullName>
    </submittedName>
</protein>
<keyword evidence="1" id="KW-0175">Coiled coil</keyword>
<dbReference type="Pfam" id="PF03961">
    <property type="entry name" value="FapA"/>
    <property type="match status" value="1"/>
</dbReference>
<dbReference type="InterPro" id="IPR046866">
    <property type="entry name" value="FapA_N"/>
</dbReference>
<organism evidence="3 4">
    <name type="scientific">Paenibacillus roseus</name>
    <dbReference type="NCBI Taxonomy" id="2798579"/>
    <lineage>
        <taxon>Bacteria</taxon>
        <taxon>Bacillati</taxon>
        <taxon>Bacillota</taxon>
        <taxon>Bacilli</taxon>
        <taxon>Bacillales</taxon>
        <taxon>Paenibacillaceae</taxon>
        <taxon>Paenibacillus</taxon>
    </lineage>
</organism>
<comment type="caution">
    <text evidence="3">The sequence shown here is derived from an EMBL/GenBank/DDBJ whole genome shotgun (WGS) entry which is preliminary data.</text>
</comment>
<dbReference type="PANTHER" id="PTHR38032:SF1">
    <property type="entry name" value="RNA-BINDING PROTEIN KHPB N-TERMINAL DOMAIN-CONTAINING PROTEIN"/>
    <property type="match status" value="1"/>
</dbReference>
<evidence type="ECO:0000259" key="2">
    <source>
        <dbReference type="Pfam" id="PF20250"/>
    </source>
</evidence>
<dbReference type="Pfam" id="PF20250">
    <property type="entry name" value="FapA_N"/>
    <property type="match status" value="1"/>
</dbReference>
<evidence type="ECO:0000256" key="1">
    <source>
        <dbReference type="SAM" id="Coils"/>
    </source>
</evidence>
<dbReference type="AlphaFoldDB" id="A0A934J508"/>
<dbReference type="InterPro" id="IPR046865">
    <property type="entry name" value="FapA_b_solenoid"/>
</dbReference>
<dbReference type="RefSeq" id="WP_199020948.1">
    <property type="nucleotide sequence ID" value="NZ_JAELUP010000103.1"/>
</dbReference>
<dbReference type="Proteomes" id="UP000640274">
    <property type="component" value="Unassembled WGS sequence"/>
</dbReference>
<dbReference type="InterPro" id="IPR005646">
    <property type="entry name" value="FapA"/>
</dbReference>
<dbReference type="EMBL" id="JAELUP010000103">
    <property type="protein sequence ID" value="MBJ6363404.1"/>
    <property type="molecule type" value="Genomic_DNA"/>
</dbReference>
<feature type="domain" description="Flagellar Assembly Protein A N-terminal region" evidence="2">
    <location>
        <begin position="12"/>
        <end position="181"/>
    </location>
</feature>